<proteinExistence type="inferred from homology"/>
<feature type="compositionally biased region" description="Low complexity" evidence="5">
    <location>
        <begin position="14"/>
        <end position="23"/>
    </location>
</feature>
<name>A0A058Z5S2_FONAL</name>
<gene>
    <name evidence="6" type="ORF">H696_03880</name>
</gene>
<keyword evidence="4" id="KW-0175">Coiled coil</keyword>
<dbReference type="GO" id="GO:0000815">
    <property type="term" value="C:ESCRT III complex"/>
    <property type="evidence" value="ECO:0007669"/>
    <property type="project" value="TreeGrafter"/>
</dbReference>
<comment type="similarity">
    <text evidence="2">Belongs to the SNF7 family.</text>
</comment>
<evidence type="ECO:0000313" key="7">
    <source>
        <dbReference type="Proteomes" id="UP000030693"/>
    </source>
</evidence>
<keyword evidence="7" id="KW-1185">Reference proteome</keyword>
<dbReference type="eggNOG" id="KOG1656">
    <property type="taxonomic scope" value="Eukaryota"/>
</dbReference>
<evidence type="ECO:0000256" key="5">
    <source>
        <dbReference type="SAM" id="MobiDB-lite"/>
    </source>
</evidence>
<dbReference type="Proteomes" id="UP000030693">
    <property type="component" value="Unassembled WGS sequence"/>
</dbReference>
<feature type="coiled-coil region" evidence="4">
    <location>
        <begin position="24"/>
        <end position="58"/>
    </location>
</feature>
<protein>
    <recommendedName>
        <fullName evidence="8">Charged multivesicular body protein 4</fullName>
    </recommendedName>
</protein>
<dbReference type="PANTHER" id="PTHR22761">
    <property type="entry name" value="CHARGED MULTIVESICULAR BODY PROTEIN"/>
    <property type="match status" value="1"/>
</dbReference>
<keyword evidence="3" id="KW-0967">Endosome</keyword>
<evidence type="ECO:0000256" key="2">
    <source>
        <dbReference type="ARBA" id="ARBA00006190"/>
    </source>
</evidence>
<reference evidence="6" key="1">
    <citation type="submission" date="2013-04" db="EMBL/GenBank/DDBJ databases">
        <title>The Genome Sequence of Fonticula alba ATCC 38817.</title>
        <authorList>
            <consortium name="The Broad Institute Genomics Platform"/>
            <person name="Russ C."/>
            <person name="Cuomo C."/>
            <person name="Burger G."/>
            <person name="Gray M.W."/>
            <person name="Holland P.W.H."/>
            <person name="King N."/>
            <person name="Lang F.B.F."/>
            <person name="Roger A.J."/>
            <person name="Ruiz-Trillo I."/>
            <person name="Brown M."/>
            <person name="Walker B."/>
            <person name="Young S."/>
            <person name="Zeng Q."/>
            <person name="Gargeya S."/>
            <person name="Fitzgerald M."/>
            <person name="Haas B."/>
            <person name="Abouelleil A."/>
            <person name="Allen A.W."/>
            <person name="Alvarado L."/>
            <person name="Arachchi H.M."/>
            <person name="Berlin A.M."/>
            <person name="Chapman S.B."/>
            <person name="Gainer-Dewar J."/>
            <person name="Goldberg J."/>
            <person name="Griggs A."/>
            <person name="Gujja S."/>
            <person name="Hansen M."/>
            <person name="Howarth C."/>
            <person name="Imamovic A."/>
            <person name="Ireland A."/>
            <person name="Larimer J."/>
            <person name="McCowan C."/>
            <person name="Murphy C."/>
            <person name="Pearson M."/>
            <person name="Poon T.W."/>
            <person name="Priest M."/>
            <person name="Roberts A."/>
            <person name="Saif S."/>
            <person name="Shea T."/>
            <person name="Sisk P."/>
            <person name="Sykes S."/>
            <person name="Wortman J."/>
            <person name="Nusbaum C."/>
            <person name="Birren B."/>
        </authorList>
    </citation>
    <scope>NUCLEOTIDE SEQUENCE [LARGE SCALE GENOMIC DNA]</scope>
    <source>
        <strain evidence="6">ATCC 38817</strain>
    </source>
</reference>
<feature type="region of interest" description="Disordered" evidence="5">
    <location>
        <begin position="1"/>
        <end position="23"/>
    </location>
</feature>
<dbReference type="OMA" id="TAHNDMD"/>
<dbReference type="Gene3D" id="1.10.287.1060">
    <property type="entry name" value="ESAT-6-like"/>
    <property type="match status" value="1"/>
</dbReference>
<feature type="compositionally biased region" description="Basic and acidic residues" evidence="5">
    <location>
        <begin position="225"/>
        <end position="235"/>
    </location>
</feature>
<evidence type="ECO:0000313" key="6">
    <source>
        <dbReference type="EMBL" id="KCV69451.1"/>
    </source>
</evidence>
<dbReference type="GO" id="GO:0009898">
    <property type="term" value="C:cytoplasmic side of plasma membrane"/>
    <property type="evidence" value="ECO:0007669"/>
    <property type="project" value="TreeGrafter"/>
</dbReference>
<accession>A0A058Z5S2</accession>
<dbReference type="AlphaFoldDB" id="A0A058Z5S2"/>
<dbReference type="PANTHER" id="PTHR22761:SF10">
    <property type="entry name" value="GH13992P"/>
    <property type="match status" value="1"/>
</dbReference>
<evidence type="ECO:0000256" key="4">
    <source>
        <dbReference type="SAM" id="Coils"/>
    </source>
</evidence>
<comment type="subcellular location">
    <subcellularLocation>
        <location evidence="1">Endosome</location>
    </subcellularLocation>
</comment>
<dbReference type="RefSeq" id="XP_009496016.1">
    <property type="nucleotide sequence ID" value="XM_009497741.1"/>
</dbReference>
<evidence type="ECO:0000256" key="3">
    <source>
        <dbReference type="ARBA" id="ARBA00022753"/>
    </source>
</evidence>
<dbReference type="GO" id="GO:0006900">
    <property type="term" value="P:vesicle budding from membrane"/>
    <property type="evidence" value="ECO:0007669"/>
    <property type="project" value="TreeGrafter"/>
</dbReference>
<dbReference type="Pfam" id="PF03357">
    <property type="entry name" value="Snf7"/>
    <property type="match status" value="1"/>
</dbReference>
<evidence type="ECO:0000256" key="1">
    <source>
        <dbReference type="ARBA" id="ARBA00004177"/>
    </source>
</evidence>
<dbReference type="GO" id="GO:0005771">
    <property type="term" value="C:multivesicular body"/>
    <property type="evidence" value="ECO:0007669"/>
    <property type="project" value="TreeGrafter"/>
</dbReference>
<dbReference type="GeneID" id="20528605"/>
<dbReference type="GO" id="GO:0032511">
    <property type="term" value="P:late endosome to vacuole transport via multivesicular body sorting pathway"/>
    <property type="evidence" value="ECO:0007669"/>
    <property type="project" value="TreeGrafter"/>
</dbReference>
<organism evidence="6">
    <name type="scientific">Fonticula alba</name>
    <name type="common">Slime mold</name>
    <dbReference type="NCBI Taxonomy" id="691883"/>
    <lineage>
        <taxon>Eukaryota</taxon>
        <taxon>Rotosphaerida</taxon>
        <taxon>Fonticulaceae</taxon>
        <taxon>Fonticula</taxon>
    </lineage>
</organism>
<dbReference type="STRING" id="691883.A0A058Z5S2"/>
<dbReference type="OrthoDB" id="5592979at2759"/>
<evidence type="ECO:0008006" key="8">
    <source>
        <dbReference type="Google" id="ProtNLM"/>
    </source>
</evidence>
<dbReference type="InterPro" id="IPR005024">
    <property type="entry name" value="Snf7_fam"/>
</dbReference>
<dbReference type="EMBL" id="KB932206">
    <property type="protein sequence ID" value="KCV69451.1"/>
    <property type="molecule type" value="Genomic_DNA"/>
</dbReference>
<feature type="region of interest" description="Disordered" evidence="5">
    <location>
        <begin position="194"/>
        <end position="235"/>
    </location>
</feature>
<sequence length="235" mass="26465">MRFFLGNRDKKSPADSASATASTLANLRETSSNLEKREAVLQRKYDELTEQAVAYQKKGQKQLALNQLKRRKIISDDIAKLQGMRFNIETQMHSIESAAITADTMDSLKRSAETQKKIYNNMDQDMIDDVMDDIREAADVTQEISNSLAAPLFNIDEDELLDELENEISSAVEDSLFDVSTPASSKHAQYDLPAVPTHRNTADLLPPVPQSSRHQQESDSEEDELSKLRNEMMLS</sequence>